<organism evidence="1 2">
    <name type="scientific">Streptomyces incarnatus</name>
    <dbReference type="NCBI Taxonomy" id="665007"/>
    <lineage>
        <taxon>Bacteria</taxon>
        <taxon>Bacillati</taxon>
        <taxon>Actinomycetota</taxon>
        <taxon>Actinomycetes</taxon>
        <taxon>Kitasatosporales</taxon>
        <taxon>Streptomycetaceae</taxon>
        <taxon>Streptomyces</taxon>
    </lineage>
</organism>
<dbReference type="InterPro" id="IPR017642">
    <property type="entry name" value="DNA_S_mod_DndB"/>
</dbReference>
<dbReference type="Pfam" id="PF14072">
    <property type="entry name" value="DndB"/>
    <property type="match status" value="1"/>
</dbReference>
<dbReference type="InterPro" id="IPR017601">
    <property type="entry name" value="DGQHR-contain_dom"/>
</dbReference>
<reference evidence="1 2" key="1">
    <citation type="journal article" date="2015" name="ISME J.">
        <title>Draft Genome Sequence of Streptomyces incarnatus NRRL8089, which Produces the Nucleoside Antibiotic Sinefungin.</title>
        <authorList>
            <person name="Oshima K."/>
            <person name="Hattori M."/>
            <person name="Shimizu H."/>
            <person name="Fukuda K."/>
            <person name="Nemoto M."/>
            <person name="Inagaki K."/>
            <person name="Tamura T."/>
        </authorList>
    </citation>
    <scope>NUCLEOTIDE SEQUENCE [LARGE SCALE GENOMIC DNA]</scope>
    <source>
        <strain evidence="1 2">NRRL 8089</strain>
    </source>
</reference>
<evidence type="ECO:0000313" key="1">
    <source>
        <dbReference type="EMBL" id="AKJ10201.1"/>
    </source>
</evidence>
<proteinExistence type="predicted"/>
<sequence>MAREISFAHELGGNQDLGTMIQRGVGARTAEITDYLLTNENRFLGAIIVAAWGGAPEYIPLEMEKNSEYGDVLAGVDRNFGVLTFDGTHQFFALDGQHRLKAIKDAVKRNPELGREDISVIVVPHFDDEAGRRRTRRLFTNINRNAVKTTAQENIALDEDDGFAILTRRLLDDHEFLGRKGVVQVFSKVGNEGELKLATRQVGVTGTAWTTIGVLYDLLTDLGFGLHESMNKTSQRATDDILDESYEVLAKRIDELLAACGNMRERYEAHAAPKDLRAPKGRDGDGHPFMRPAVQVQVVRAARHIIEQNLLDWPELLRRLSELDWKMTSAPFSAVWQETPDGSRKGKMIPAKDNNQALYELLLVHLAPASRAQIDRAIRTYRTVKNERYAVSADELARRLPLAE</sequence>
<dbReference type="NCBIfam" id="TIGR03187">
    <property type="entry name" value="DGQHR"/>
    <property type="match status" value="1"/>
</dbReference>
<dbReference type="Proteomes" id="UP000035366">
    <property type="component" value="Chromosome"/>
</dbReference>
<protein>
    <submittedName>
        <fullName evidence="1">DNA sulfur modification protein DndB</fullName>
    </submittedName>
</protein>
<dbReference type="EMBL" id="CP011497">
    <property type="protein sequence ID" value="AKJ10201.1"/>
    <property type="molecule type" value="Genomic_DNA"/>
</dbReference>
<dbReference type="CDD" id="cd16414">
    <property type="entry name" value="dndB_like"/>
    <property type="match status" value="1"/>
</dbReference>
<keyword evidence="2" id="KW-1185">Reference proteome</keyword>
<name>A0ABN4GIF0_9ACTN</name>
<evidence type="ECO:0000313" key="2">
    <source>
        <dbReference type="Proteomes" id="UP000035366"/>
    </source>
</evidence>
<accession>A0ABN4GIF0</accession>
<gene>
    <name evidence="1" type="ORF">ABB07_09275</name>
</gene>